<dbReference type="Gene3D" id="3.30.230.70">
    <property type="entry name" value="GHMP Kinase, N-terminal domain"/>
    <property type="match status" value="2"/>
</dbReference>
<dbReference type="InterPro" id="IPR015847">
    <property type="entry name" value="ExoRNase_PH_dom2"/>
</dbReference>
<dbReference type="NCBIfam" id="TIGR03591">
    <property type="entry name" value="polynuc_phos"/>
    <property type="match status" value="1"/>
</dbReference>
<dbReference type="EMBL" id="PEXX01000045">
    <property type="protein sequence ID" value="PIU10530.1"/>
    <property type="molecule type" value="Genomic_DNA"/>
</dbReference>
<dbReference type="CDD" id="cd11363">
    <property type="entry name" value="RNase_PH_PNPase_1"/>
    <property type="match status" value="1"/>
</dbReference>
<evidence type="ECO:0000256" key="9">
    <source>
        <dbReference type="SAM" id="Coils"/>
    </source>
</evidence>
<evidence type="ECO:0000256" key="3">
    <source>
        <dbReference type="ARBA" id="ARBA00022679"/>
    </source>
</evidence>
<dbReference type="HAMAP" id="MF_01595">
    <property type="entry name" value="PNPase"/>
    <property type="match status" value="1"/>
</dbReference>
<dbReference type="InterPro" id="IPR003029">
    <property type="entry name" value="S1_domain"/>
</dbReference>
<dbReference type="InterPro" id="IPR012162">
    <property type="entry name" value="PNPase"/>
</dbReference>
<dbReference type="FunFam" id="3.30.1370.10:FF:000001">
    <property type="entry name" value="Polyribonucleotide nucleotidyltransferase"/>
    <property type="match status" value="1"/>
</dbReference>
<keyword evidence="9" id="KW-0175">Coiled coil</keyword>
<evidence type="ECO:0000256" key="6">
    <source>
        <dbReference type="ARBA" id="ARBA00022842"/>
    </source>
</evidence>
<evidence type="ECO:0000256" key="2">
    <source>
        <dbReference type="ARBA" id="ARBA00022490"/>
    </source>
</evidence>
<dbReference type="InterPro" id="IPR004087">
    <property type="entry name" value="KH_dom"/>
</dbReference>
<reference evidence="12" key="1">
    <citation type="submission" date="2017-09" db="EMBL/GenBank/DDBJ databases">
        <title>Depth-based differentiation of microbial function through sediment-hosted aquifers and enrichment of novel symbionts in the deep terrestrial subsurface.</title>
        <authorList>
            <person name="Probst A.J."/>
            <person name="Ladd B."/>
            <person name="Jarett J.K."/>
            <person name="Geller-Mcgrath D.E."/>
            <person name="Sieber C.M.K."/>
            <person name="Emerson J.B."/>
            <person name="Anantharaman K."/>
            <person name="Thomas B.C."/>
            <person name="Malmstrom R."/>
            <person name="Stieglmeier M."/>
            <person name="Klingl A."/>
            <person name="Woyke T."/>
            <person name="Ryan C.M."/>
            <person name="Banfield J.F."/>
        </authorList>
    </citation>
    <scope>NUCLEOTIDE SEQUENCE [LARGE SCALE GENOMIC DNA]</scope>
</reference>
<dbReference type="SMART" id="SM00316">
    <property type="entry name" value="S1"/>
    <property type="match status" value="1"/>
</dbReference>
<dbReference type="CDD" id="cd11364">
    <property type="entry name" value="RNase_PH_PNPase_2"/>
    <property type="match status" value="1"/>
</dbReference>
<comment type="similarity">
    <text evidence="1 8">Belongs to the polyribonucleotide nucleotidyltransferase family.</text>
</comment>
<feature type="coiled-coil region" evidence="9">
    <location>
        <begin position="272"/>
        <end position="299"/>
    </location>
</feature>
<dbReference type="AlphaFoldDB" id="A0A2M6XSB8"/>
<evidence type="ECO:0000256" key="7">
    <source>
        <dbReference type="ARBA" id="ARBA00022884"/>
    </source>
</evidence>
<keyword evidence="6 8" id="KW-0460">Magnesium</keyword>
<comment type="caution">
    <text evidence="11">The sequence shown here is derived from an EMBL/GenBank/DDBJ whole genome shotgun (WGS) entry which is preliminary data.</text>
</comment>
<dbReference type="FunFam" id="2.40.50.140:FF:000189">
    <property type="entry name" value="Polyribonucleotide nucleotidyltransferase, putative"/>
    <property type="match status" value="1"/>
</dbReference>
<dbReference type="GO" id="GO:0003723">
    <property type="term" value="F:RNA binding"/>
    <property type="evidence" value="ECO:0007669"/>
    <property type="project" value="UniProtKB-UniRule"/>
</dbReference>
<dbReference type="SUPFAM" id="SSF54211">
    <property type="entry name" value="Ribosomal protein S5 domain 2-like"/>
    <property type="match status" value="2"/>
</dbReference>
<feature type="domain" description="S1 motif" evidence="10">
    <location>
        <begin position="636"/>
        <end position="704"/>
    </location>
</feature>
<dbReference type="GO" id="GO:0000175">
    <property type="term" value="F:3'-5'-RNA exonuclease activity"/>
    <property type="evidence" value="ECO:0007669"/>
    <property type="project" value="TreeGrafter"/>
</dbReference>
<dbReference type="PANTHER" id="PTHR11252">
    <property type="entry name" value="POLYRIBONUCLEOTIDE NUCLEOTIDYLTRANSFERASE"/>
    <property type="match status" value="1"/>
</dbReference>
<dbReference type="SUPFAM" id="SSF50249">
    <property type="entry name" value="Nucleic acid-binding proteins"/>
    <property type="match status" value="1"/>
</dbReference>
<evidence type="ECO:0000256" key="1">
    <source>
        <dbReference type="ARBA" id="ARBA00007404"/>
    </source>
</evidence>
<dbReference type="CDD" id="cd04472">
    <property type="entry name" value="S1_PNPase"/>
    <property type="match status" value="1"/>
</dbReference>
<dbReference type="PROSITE" id="PS50126">
    <property type="entry name" value="S1"/>
    <property type="match status" value="1"/>
</dbReference>
<dbReference type="FunFam" id="3.30.230.70:FF:000001">
    <property type="entry name" value="Polyribonucleotide nucleotidyltransferase"/>
    <property type="match status" value="1"/>
</dbReference>
<comment type="function">
    <text evidence="8">Involved in mRNA degradation. Catalyzes the phosphorolysis of single-stranded polyribonucleotides processively in the 3'- to 5'-direction.</text>
</comment>
<dbReference type="NCBIfam" id="NF008805">
    <property type="entry name" value="PRK11824.1"/>
    <property type="match status" value="1"/>
</dbReference>
<name>A0A2M6XSB8_9BACT</name>
<dbReference type="GO" id="GO:0006402">
    <property type="term" value="P:mRNA catabolic process"/>
    <property type="evidence" value="ECO:0007669"/>
    <property type="project" value="UniProtKB-UniRule"/>
</dbReference>
<dbReference type="GO" id="GO:0004654">
    <property type="term" value="F:polyribonucleotide nucleotidyltransferase activity"/>
    <property type="evidence" value="ECO:0007669"/>
    <property type="project" value="UniProtKB-UniRule"/>
</dbReference>
<dbReference type="InterPro" id="IPR020568">
    <property type="entry name" value="Ribosomal_Su5_D2-typ_SF"/>
</dbReference>
<dbReference type="GO" id="GO:0000287">
    <property type="term" value="F:magnesium ion binding"/>
    <property type="evidence" value="ECO:0007669"/>
    <property type="project" value="UniProtKB-UniRule"/>
</dbReference>
<evidence type="ECO:0000256" key="5">
    <source>
        <dbReference type="ARBA" id="ARBA00022723"/>
    </source>
</evidence>
<dbReference type="InterPro" id="IPR012340">
    <property type="entry name" value="NA-bd_OB-fold"/>
</dbReference>
<sequence>MTITQKSFSSQIGGKKLIIEVGKFAGQTNGSCTVQYGDTVVLATACLSTSIREGIDYFPLMVDFDEKLYAAGKIKGSRFIKREGRPTDEAILSGRIIDRSIRPLFPKNIKNDIQVVISVLSFDNENDADVISLVAASCALSISDIPFDGPIAAVRIGQINNEWVLNPSYDARQKSELDIFIAANKEKVIMIEAEANEVDEETIFKATKFAGKHINNIIQLIEEVVSAHAKKKISFTQIFTDGETANQEKILMKVDSFMSSERITNIFNYSTKEELKMNIEQIKEDLDAMLKKDNEISKEERKKGVALIDELINNKMRKLILEKNERPDKRKLDEIRALKAEIGVLPRTHGTGLFQRGETQVLSVVTLGAPSDEQTLDTMEKSGKKRYMHHYNFPAFSVGEVAPMRGPGRRDIGHGALAEKALLPVLPEKEKFPYAIRVVSEVLSSNGSSSQASVCGSSLSLMDAGVPIKHHVAGIAMGLVVDENNEKNYKILTDIQGFEDHFGDMDFKIAGTKNGITAIQMDTKIKGLSDDIIKETLAQAKKARLRILEVMSKTIAEPRKELSPYAPRITTLHINPEKIRDVIGPSGKMINKIINETNVAIDIEDDGLVMITAGPDGDSERAKKWIELITAEAEIGKTYNGTVTRMFDFGAMVEFLPKQEGLIHISEMAPFRVNTPEDIVKIGDEIPVKVTGIDEQNRVNLSLKQTDFDYTKITPPTIKPRESFNNKAGRFNLKNGYARKKRF</sequence>
<dbReference type="Pfam" id="PF01138">
    <property type="entry name" value="RNase_PH"/>
    <property type="match status" value="2"/>
</dbReference>
<dbReference type="SMART" id="SM00322">
    <property type="entry name" value="KH"/>
    <property type="match status" value="1"/>
</dbReference>
<dbReference type="InterPro" id="IPR036612">
    <property type="entry name" value="KH_dom_type_1_sf"/>
</dbReference>
<dbReference type="Gene3D" id="3.30.1370.10">
    <property type="entry name" value="K Homology domain, type 1"/>
    <property type="match status" value="1"/>
</dbReference>
<evidence type="ECO:0000313" key="11">
    <source>
        <dbReference type="EMBL" id="PIU10530.1"/>
    </source>
</evidence>
<dbReference type="Pfam" id="PF03725">
    <property type="entry name" value="RNase_PH_C"/>
    <property type="match status" value="1"/>
</dbReference>
<keyword evidence="5 8" id="KW-0479">Metal-binding</keyword>
<dbReference type="PROSITE" id="PS50084">
    <property type="entry name" value="KH_TYPE_1"/>
    <property type="match status" value="1"/>
</dbReference>
<evidence type="ECO:0000313" key="12">
    <source>
        <dbReference type="Proteomes" id="UP000230586"/>
    </source>
</evidence>
<dbReference type="EC" id="2.7.7.8" evidence="8"/>
<dbReference type="InterPro" id="IPR004088">
    <property type="entry name" value="KH_dom_type_1"/>
</dbReference>
<dbReference type="InterPro" id="IPR001247">
    <property type="entry name" value="ExoRNase_PH_dom1"/>
</dbReference>
<dbReference type="Gene3D" id="2.40.50.140">
    <property type="entry name" value="Nucleic acid-binding proteins"/>
    <property type="match status" value="1"/>
</dbReference>
<accession>A0A2M6XSB8</accession>
<gene>
    <name evidence="8 11" type="primary">pnp</name>
    <name evidence="11" type="ORF">COT27_02640</name>
</gene>
<dbReference type="CDD" id="cd02393">
    <property type="entry name" value="KH-I_PNPase"/>
    <property type="match status" value="1"/>
</dbReference>
<dbReference type="PANTHER" id="PTHR11252:SF0">
    <property type="entry name" value="POLYRIBONUCLEOTIDE NUCLEOTIDYLTRANSFERASE 1, MITOCHONDRIAL"/>
    <property type="match status" value="1"/>
</dbReference>
<dbReference type="InterPro" id="IPR027408">
    <property type="entry name" value="PNPase/RNase_PH_dom_sf"/>
</dbReference>
<feature type="binding site" evidence="8">
    <location>
        <position position="500"/>
    </location>
    <ligand>
        <name>Mg(2+)</name>
        <dbReference type="ChEBI" id="CHEBI:18420"/>
    </ligand>
</feature>
<proteinExistence type="inferred from homology"/>
<dbReference type="GO" id="GO:0005829">
    <property type="term" value="C:cytosol"/>
    <property type="evidence" value="ECO:0007669"/>
    <property type="project" value="TreeGrafter"/>
</dbReference>
<comment type="subcellular location">
    <subcellularLocation>
        <location evidence="8">Cytoplasm</location>
    </subcellularLocation>
</comment>
<evidence type="ECO:0000256" key="4">
    <source>
        <dbReference type="ARBA" id="ARBA00022695"/>
    </source>
</evidence>
<comment type="cofactor">
    <cofactor evidence="8">
        <name>Mg(2+)</name>
        <dbReference type="ChEBI" id="CHEBI:18420"/>
    </cofactor>
</comment>
<feature type="binding site" evidence="8">
    <location>
        <position position="506"/>
    </location>
    <ligand>
        <name>Mg(2+)</name>
        <dbReference type="ChEBI" id="CHEBI:18420"/>
    </ligand>
</feature>
<dbReference type="FunFam" id="3.30.230.70:FF:000002">
    <property type="entry name" value="Polyribonucleotide nucleotidyltransferase"/>
    <property type="match status" value="1"/>
</dbReference>
<dbReference type="InterPro" id="IPR036345">
    <property type="entry name" value="ExoRNase_PH_dom2_sf"/>
</dbReference>
<dbReference type="PIRSF" id="PIRSF005499">
    <property type="entry name" value="PNPase"/>
    <property type="match status" value="1"/>
</dbReference>
<dbReference type="Proteomes" id="UP000230586">
    <property type="component" value="Unassembled WGS sequence"/>
</dbReference>
<keyword evidence="7 8" id="KW-0694">RNA-binding</keyword>
<dbReference type="SUPFAM" id="SSF54791">
    <property type="entry name" value="Eukaryotic type KH-domain (KH-domain type I)"/>
    <property type="match status" value="1"/>
</dbReference>
<dbReference type="SUPFAM" id="SSF55666">
    <property type="entry name" value="Ribonuclease PH domain 2-like"/>
    <property type="match status" value="2"/>
</dbReference>
<comment type="catalytic activity">
    <reaction evidence="8">
        <text>RNA(n+1) + phosphate = RNA(n) + a ribonucleoside 5'-diphosphate</text>
        <dbReference type="Rhea" id="RHEA:22096"/>
        <dbReference type="Rhea" id="RHEA-COMP:14527"/>
        <dbReference type="Rhea" id="RHEA-COMP:17342"/>
        <dbReference type="ChEBI" id="CHEBI:43474"/>
        <dbReference type="ChEBI" id="CHEBI:57930"/>
        <dbReference type="ChEBI" id="CHEBI:140395"/>
        <dbReference type="EC" id="2.7.7.8"/>
    </reaction>
</comment>
<keyword evidence="2 8" id="KW-0963">Cytoplasm</keyword>
<dbReference type="Pfam" id="PF00575">
    <property type="entry name" value="S1"/>
    <property type="match status" value="1"/>
</dbReference>
<keyword evidence="4 8" id="KW-0548">Nucleotidyltransferase</keyword>
<protein>
    <recommendedName>
        <fullName evidence="8">Polyribonucleotide nucleotidyltransferase</fullName>
        <ecNumber evidence="8">2.7.7.8</ecNumber>
    </recommendedName>
    <alternativeName>
        <fullName evidence="8">Polynucleotide phosphorylase</fullName>
        <shortName evidence="8">PNPase</shortName>
    </alternativeName>
</protein>
<evidence type="ECO:0000259" key="10">
    <source>
        <dbReference type="PROSITE" id="PS50126"/>
    </source>
</evidence>
<dbReference type="Pfam" id="PF00013">
    <property type="entry name" value="KH_1"/>
    <property type="match status" value="1"/>
</dbReference>
<organism evidence="11 12">
    <name type="scientific">Candidatus Kuenenbacteria bacterium CG08_land_8_20_14_0_20_37_23</name>
    <dbReference type="NCBI Taxonomy" id="1974617"/>
    <lineage>
        <taxon>Bacteria</taxon>
        <taxon>Candidatus Kueneniibacteriota</taxon>
    </lineage>
</organism>
<keyword evidence="3 8" id="KW-0808">Transferase</keyword>
<evidence type="ECO:0000256" key="8">
    <source>
        <dbReference type="HAMAP-Rule" id="MF_01595"/>
    </source>
</evidence>